<protein>
    <submittedName>
        <fullName evidence="2">Uncharacterized protein</fullName>
    </submittedName>
</protein>
<dbReference type="EMBL" id="FOAN01000013">
    <property type="protein sequence ID" value="SEM50005.1"/>
    <property type="molecule type" value="Genomic_DNA"/>
</dbReference>
<keyword evidence="3" id="KW-1185">Reference proteome</keyword>
<keyword evidence="1" id="KW-0175">Coiled coil</keyword>
<evidence type="ECO:0000313" key="2">
    <source>
        <dbReference type="EMBL" id="SEM50005.1"/>
    </source>
</evidence>
<evidence type="ECO:0000256" key="1">
    <source>
        <dbReference type="SAM" id="Coils"/>
    </source>
</evidence>
<reference evidence="3" key="1">
    <citation type="submission" date="2016-10" db="EMBL/GenBank/DDBJ databases">
        <authorList>
            <person name="Varghese N."/>
            <person name="Submissions S."/>
        </authorList>
    </citation>
    <scope>NUCLEOTIDE SEQUENCE [LARGE SCALE GENOMIC DNA]</scope>
    <source>
        <strain evidence="3">LMG 26383,CCUG 61248,R- 45681</strain>
    </source>
</reference>
<dbReference type="Proteomes" id="UP000199664">
    <property type="component" value="Unassembled WGS sequence"/>
</dbReference>
<dbReference type="RefSeq" id="WP_091842015.1">
    <property type="nucleotide sequence ID" value="NZ_FOAN01000013.1"/>
</dbReference>
<gene>
    <name evidence="2" type="ORF">SAMN04515666_1134</name>
</gene>
<organism evidence="2 3">
    <name type="scientific">Bosea lupini</name>
    <dbReference type="NCBI Taxonomy" id="1036779"/>
    <lineage>
        <taxon>Bacteria</taxon>
        <taxon>Pseudomonadati</taxon>
        <taxon>Pseudomonadota</taxon>
        <taxon>Alphaproteobacteria</taxon>
        <taxon>Hyphomicrobiales</taxon>
        <taxon>Boseaceae</taxon>
        <taxon>Bosea</taxon>
    </lineage>
</organism>
<feature type="coiled-coil region" evidence="1">
    <location>
        <begin position="7"/>
        <end position="57"/>
    </location>
</feature>
<proteinExistence type="predicted"/>
<dbReference type="AlphaFoldDB" id="A0A1H7YVP9"/>
<accession>A0A1H7YVP9</accession>
<evidence type="ECO:0000313" key="3">
    <source>
        <dbReference type="Proteomes" id="UP000199664"/>
    </source>
</evidence>
<name>A0A1H7YVP9_9HYPH</name>
<sequence length="63" mass="6950">MAENGNHEALDDLIALLRRQISDLTEQAAAASGSGSEERLSDLLNEKQDRLNELLKERSAGER</sequence>